<feature type="transmembrane region" description="Helical" evidence="3">
    <location>
        <begin position="304"/>
        <end position="325"/>
    </location>
</feature>
<dbReference type="GO" id="GO:0005886">
    <property type="term" value="C:plasma membrane"/>
    <property type="evidence" value="ECO:0007669"/>
    <property type="project" value="TreeGrafter"/>
</dbReference>
<feature type="compositionally biased region" description="Pro residues" evidence="2">
    <location>
        <begin position="73"/>
        <end position="84"/>
    </location>
</feature>
<accession>A0A8J3YA24</accession>
<name>A0A8J3YA24_9ACTN</name>
<dbReference type="PANTHER" id="PTHR37313:SF2">
    <property type="entry name" value="UPF0749 PROTEIN YLXX"/>
    <property type="match status" value="1"/>
</dbReference>
<comment type="caution">
    <text evidence="4">The sequence shown here is derived from an EMBL/GenBank/DDBJ whole genome shotgun (WGS) entry which is preliminary data.</text>
</comment>
<sequence>MTDDRRPDPTPAAADPDEATTVLRPAPAGPDDEVTTALPIGERTVRLTAAPAPDAPDAPDAPTVPMKARRPDPAPAPDPDPPAPEATAATEAVAPTPAQAAAPDGDPAEDPAEDPAPPAPDPGPAPTPDLDPAATPASGATATAPAGAAPNLAATPASGSAAGPDPAATPAPDPGPATSLEPPDQPAPPAADPAADPATGPATGWPAATAPDPAAPATPDPAPQLEPPTGDPAGDPVGTGAGVVHGPGPYPASVTESAAVASGAAEPVPPAVGERTVQLDPGVVAAATADAPAQEPPAAAGKGFWSSGTVLIGLLLALFGFMFVVQLRSSSTDEGLGAARQEDLVRILSDLNAREQRLSEDIRALEETRSRLASGVEGRQEALAQAEKRAQELGLLAGTVPARGPGLLVTISSGSDKPAAKLLNAVQELRGAGGEVMQLTGANGVVVRVVASTAFVDTADGILAGGQKVTGPYELRVIGDPEVMDTALNIPGGVVADVSRDGGTVNTVKRDVVDVTATREPTALRYARPVN</sequence>
<feature type="compositionally biased region" description="Low complexity" evidence="2">
    <location>
        <begin position="130"/>
        <end position="166"/>
    </location>
</feature>
<feature type="compositionally biased region" description="Pro residues" evidence="2">
    <location>
        <begin position="213"/>
        <end position="230"/>
    </location>
</feature>
<protein>
    <recommendedName>
        <fullName evidence="6">DUF881 domain-containing protein</fullName>
    </recommendedName>
</protein>
<dbReference type="AlphaFoldDB" id="A0A8J3YA24"/>
<comment type="similarity">
    <text evidence="1">Belongs to the UPF0749 family.</text>
</comment>
<keyword evidence="3" id="KW-0812">Transmembrane</keyword>
<evidence type="ECO:0000256" key="3">
    <source>
        <dbReference type="SAM" id="Phobius"/>
    </source>
</evidence>
<evidence type="ECO:0000313" key="4">
    <source>
        <dbReference type="EMBL" id="GIJ04771.1"/>
    </source>
</evidence>
<dbReference type="EMBL" id="BOOY01000029">
    <property type="protein sequence ID" value="GIJ04771.1"/>
    <property type="molecule type" value="Genomic_DNA"/>
</dbReference>
<dbReference type="Pfam" id="PF05949">
    <property type="entry name" value="DUF881"/>
    <property type="match status" value="1"/>
</dbReference>
<evidence type="ECO:0000256" key="2">
    <source>
        <dbReference type="SAM" id="MobiDB-lite"/>
    </source>
</evidence>
<dbReference type="PANTHER" id="PTHR37313">
    <property type="entry name" value="UPF0749 PROTEIN RV1825"/>
    <property type="match status" value="1"/>
</dbReference>
<evidence type="ECO:0000256" key="1">
    <source>
        <dbReference type="ARBA" id="ARBA00009108"/>
    </source>
</evidence>
<keyword evidence="3" id="KW-1133">Transmembrane helix</keyword>
<evidence type="ECO:0008006" key="6">
    <source>
        <dbReference type="Google" id="ProtNLM"/>
    </source>
</evidence>
<feature type="region of interest" description="Disordered" evidence="2">
    <location>
        <begin position="1"/>
        <end position="250"/>
    </location>
</feature>
<feature type="compositionally biased region" description="Low complexity" evidence="2">
    <location>
        <begin position="85"/>
        <end position="105"/>
    </location>
</feature>
<dbReference type="Gene3D" id="3.30.70.1880">
    <property type="entry name" value="Protein of unknown function DUF881"/>
    <property type="match status" value="1"/>
</dbReference>
<keyword evidence="3" id="KW-0472">Membrane</keyword>
<feature type="compositionally biased region" description="Low complexity" evidence="2">
    <location>
        <begin position="192"/>
        <end position="212"/>
    </location>
</feature>
<dbReference type="Proteomes" id="UP000652013">
    <property type="component" value="Unassembled WGS sequence"/>
</dbReference>
<keyword evidence="5" id="KW-1185">Reference proteome</keyword>
<evidence type="ECO:0000313" key="5">
    <source>
        <dbReference type="Proteomes" id="UP000652013"/>
    </source>
</evidence>
<organism evidence="4 5">
    <name type="scientific">Spirilliplanes yamanashiensis</name>
    <dbReference type="NCBI Taxonomy" id="42233"/>
    <lineage>
        <taxon>Bacteria</taxon>
        <taxon>Bacillati</taxon>
        <taxon>Actinomycetota</taxon>
        <taxon>Actinomycetes</taxon>
        <taxon>Micromonosporales</taxon>
        <taxon>Micromonosporaceae</taxon>
        <taxon>Spirilliplanes</taxon>
    </lineage>
</organism>
<dbReference type="InterPro" id="IPR010273">
    <property type="entry name" value="DUF881"/>
</dbReference>
<proteinExistence type="inferred from homology"/>
<feature type="compositionally biased region" description="Pro residues" evidence="2">
    <location>
        <begin position="114"/>
        <end position="129"/>
    </location>
</feature>
<gene>
    <name evidence="4" type="ORF">Sya03_41230</name>
</gene>
<reference evidence="4" key="1">
    <citation type="submission" date="2021-01" db="EMBL/GenBank/DDBJ databases">
        <title>Whole genome shotgun sequence of Spirilliplanes yamanashiensis NBRC 15828.</title>
        <authorList>
            <person name="Komaki H."/>
            <person name="Tamura T."/>
        </authorList>
    </citation>
    <scope>NUCLEOTIDE SEQUENCE</scope>
    <source>
        <strain evidence="4">NBRC 15828</strain>
    </source>
</reference>